<dbReference type="Proteomes" id="UP000294820">
    <property type="component" value="Chromosome 1"/>
</dbReference>
<evidence type="ECO:0000256" key="8">
    <source>
        <dbReference type="ARBA" id="ARBA00022837"/>
    </source>
</evidence>
<evidence type="ECO:0000256" key="10">
    <source>
        <dbReference type="RuleBase" id="RU367009"/>
    </source>
</evidence>
<sequence length="346" mass="37194">MFKYVLPLLALTLSVPSFAAKTTLMLSQKDSINYLGWSTEEGKVARQEVYRGTTANADLRERIAVLDAETRTFQDDSANSGVNYWYWVDVVSSSKEQSPSNAVTTAPQTGLLRAAQATSECKPGASFENRNVDCGGVTIGTSCPNDSDKQKPLIILKNASLKNLRISASGGADGIHCESGNCTIENVIWEDICEDAATNNGKTMTIIGGIAHNAKNGYGGKPDKVLQQNAKNSTTVVKGNFTLTGEHGKLWRSCGDCTNNGGPRFLNVDGLIVNGTIGSIAGVNRNFGDVATLKNIKIKDYKAGKPKICEEYKGVEKGQGESPKYGDEDFWNTANCKVSRSDVTKL</sequence>
<evidence type="ECO:0000256" key="1">
    <source>
        <dbReference type="ARBA" id="ARBA00000695"/>
    </source>
</evidence>
<dbReference type="InterPro" id="IPR012334">
    <property type="entry name" value="Pectin_lyas_fold"/>
</dbReference>
<protein>
    <recommendedName>
        <fullName evidence="5 10">Pectate lyase</fullName>
        <ecNumber evidence="5 10">4.2.2.2</ecNumber>
    </recommendedName>
</protein>
<accession>A0A375A833</accession>
<comment type="catalytic activity">
    <reaction evidence="1 10">
        <text>Eliminative cleavage of (1-&gt;4)-alpha-D-galacturonan to give oligosaccharides with 4-deoxy-alpha-D-galact-4-enuronosyl groups at their non-reducing ends.</text>
        <dbReference type="EC" id="4.2.2.2"/>
    </reaction>
</comment>
<organism evidence="11 12">
    <name type="scientific">Dickeya aquatica</name>
    <dbReference type="NCBI Taxonomy" id="1401087"/>
    <lineage>
        <taxon>Bacteria</taxon>
        <taxon>Pseudomonadati</taxon>
        <taxon>Pseudomonadota</taxon>
        <taxon>Gammaproteobacteria</taxon>
        <taxon>Enterobacterales</taxon>
        <taxon>Pectobacteriaceae</taxon>
        <taxon>Dickeya</taxon>
    </lineage>
</organism>
<dbReference type="GO" id="GO:0005576">
    <property type="term" value="C:extracellular region"/>
    <property type="evidence" value="ECO:0007669"/>
    <property type="project" value="UniProtKB-SubCell"/>
</dbReference>
<evidence type="ECO:0000313" key="12">
    <source>
        <dbReference type="Proteomes" id="UP000294820"/>
    </source>
</evidence>
<dbReference type="InterPro" id="IPR013783">
    <property type="entry name" value="Ig-like_fold"/>
</dbReference>
<gene>
    <name evidence="11" type="primary">pelI</name>
    <name evidence="11" type="ORF">DAQ1742_01182</name>
</gene>
<keyword evidence="8 10" id="KW-0106">Calcium</keyword>
<dbReference type="KEGG" id="daq:DAQ1742_01182"/>
<dbReference type="SUPFAM" id="SSF51126">
    <property type="entry name" value="Pectin lyase-like"/>
    <property type="match status" value="1"/>
</dbReference>
<dbReference type="InterPro" id="IPR011050">
    <property type="entry name" value="Pectin_lyase_fold/virulence"/>
</dbReference>
<keyword evidence="9 10" id="KW-0456">Lyase</keyword>
<keyword evidence="12" id="KW-1185">Reference proteome</keyword>
<dbReference type="GO" id="GO:0045490">
    <property type="term" value="P:pectin catabolic process"/>
    <property type="evidence" value="ECO:0007669"/>
    <property type="project" value="TreeGrafter"/>
</dbReference>
<evidence type="ECO:0000256" key="2">
    <source>
        <dbReference type="ARBA" id="ARBA00001913"/>
    </source>
</evidence>
<dbReference type="Pfam" id="PF03211">
    <property type="entry name" value="Pectate_lyase"/>
    <property type="match status" value="1"/>
</dbReference>
<dbReference type="PANTHER" id="PTHR33407:SF9">
    <property type="entry name" value="PECTATE LYASE F-RELATED"/>
    <property type="match status" value="1"/>
</dbReference>
<keyword evidence="7 10" id="KW-0732">Signal</keyword>
<evidence type="ECO:0000313" key="11">
    <source>
        <dbReference type="EMBL" id="SLM62193.1"/>
    </source>
</evidence>
<evidence type="ECO:0000256" key="4">
    <source>
        <dbReference type="ARBA" id="ARBA00006463"/>
    </source>
</evidence>
<keyword evidence="6 10" id="KW-0964">Secreted</keyword>
<dbReference type="InterPro" id="IPR004898">
    <property type="entry name" value="Pectate_lyase_PlyH/PlyE-like"/>
</dbReference>
<comment type="subcellular location">
    <subcellularLocation>
        <location evidence="3 10">Secreted</location>
    </subcellularLocation>
</comment>
<dbReference type="EC" id="4.2.2.2" evidence="5 10"/>
<dbReference type="EMBL" id="LT615367">
    <property type="protein sequence ID" value="SLM62193.1"/>
    <property type="molecule type" value="Genomic_DNA"/>
</dbReference>
<evidence type="ECO:0000256" key="3">
    <source>
        <dbReference type="ARBA" id="ARBA00004613"/>
    </source>
</evidence>
<dbReference type="GO" id="GO:0030570">
    <property type="term" value="F:pectate lyase activity"/>
    <property type="evidence" value="ECO:0007669"/>
    <property type="project" value="UniProtKB-UniRule"/>
</dbReference>
<dbReference type="RefSeq" id="WP_035343425.1">
    <property type="nucleotide sequence ID" value="NZ_LT615367.1"/>
</dbReference>
<proteinExistence type="inferred from homology"/>
<evidence type="ECO:0000256" key="9">
    <source>
        <dbReference type="ARBA" id="ARBA00023239"/>
    </source>
</evidence>
<name>A0A375A833_9GAMM</name>
<feature type="signal peptide" evidence="10">
    <location>
        <begin position="1"/>
        <end position="19"/>
    </location>
</feature>
<comment type="function">
    <text evidence="10">Catalyzes the depolymerization of both polygalacturonate and pectins of methyl esterification degree from 22 to 89%, with an endo mode of action. In contrast to the majority of pectate lyases, displays high activity on highly methylated pectins.</text>
</comment>
<dbReference type="AlphaFoldDB" id="A0A375A833"/>
<dbReference type="PANTHER" id="PTHR33407">
    <property type="entry name" value="PECTATE LYASE F-RELATED"/>
    <property type="match status" value="1"/>
</dbReference>
<feature type="chain" id="PRO_5025093851" description="Pectate lyase" evidence="10">
    <location>
        <begin position="20"/>
        <end position="346"/>
    </location>
</feature>
<dbReference type="Gene3D" id="2.60.40.10">
    <property type="entry name" value="Immunoglobulins"/>
    <property type="match status" value="1"/>
</dbReference>
<comment type="cofactor">
    <cofactor evidence="2 10">
        <name>Ca(2+)</name>
        <dbReference type="ChEBI" id="CHEBI:29108"/>
    </cofactor>
</comment>
<dbReference type="Gene3D" id="2.160.20.10">
    <property type="entry name" value="Single-stranded right-handed beta-helix, Pectin lyase-like"/>
    <property type="match status" value="1"/>
</dbReference>
<evidence type="ECO:0000256" key="7">
    <source>
        <dbReference type="ARBA" id="ARBA00022729"/>
    </source>
</evidence>
<reference evidence="11 12" key="1">
    <citation type="submission" date="2016-09" db="EMBL/GenBank/DDBJ databases">
        <authorList>
            <person name="Reverchon S."/>
            <person name="Nasser W."/>
            <person name="Leonard S."/>
            <person name="Brochier C."/>
            <person name="Duprey A."/>
        </authorList>
    </citation>
    <scope>NUCLEOTIDE SEQUENCE [LARGE SCALE GENOMIC DNA]</scope>
    <source>
        <strain evidence="11 12">174/2</strain>
    </source>
</reference>
<evidence type="ECO:0000256" key="5">
    <source>
        <dbReference type="ARBA" id="ARBA00012272"/>
    </source>
</evidence>
<comment type="similarity">
    <text evidence="4 10">Belongs to the polysaccharide lyase 3 family.</text>
</comment>
<evidence type="ECO:0000256" key="6">
    <source>
        <dbReference type="ARBA" id="ARBA00022525"/>
    </source>
</evidence>
<dbReference type="NCBIfam" id="NF041898">
    <property type="entry name" value="pec_ly_PelI"/>
    <property type="match status" value="1"/>
</dbReference>